<dbReference type="Gene3D" id="3.40.50.300">
    <property type="entry name" value="P-loop containing nucleotide triphosphate hydrolases"/>
    <property type="match status" value="1"/>
</dbReference>
<dbReference type="InterPro" id="IPR050352">
    <property type="entry name" value="ABCG_transporters"/>
</dbReference>
<dbReference type="RefSeq" id="XP_043034466.1">
    <property type="nucleotide sequence ID" value="XM_043177898.1"/>
</dbReference>
<evidence type="ECO:0000256" key="6">
    <source>
        <dbReference type="ARBA" id="ARBA00022989"/>
    </source>
</evidence>
<proteinExistence type="predicted"/>
<dbReference type="InterPro" id="IPR003593">
    <property type="entry name" value="AAA+_ATPase"/>
</dbReference>
<evidence type="ECO:0000256" key="7">
    <source>
        <dbReference type="ARBA" id="ARBA00023136"/>
    </source>
</evidence>
<organism evidence="9 10">
    <name type="scientific">Guyanagaster necrorhizus</name>
    <dbReference type="NCBI Taxonomy" id="856835"/>
    <lineage>
        <taxon>Eukaryota</taxon>
        <taxon>Fungi</taxon>
        <taxon>Dikarya</taxon>
        <taxon>Basidiomycota</taxon>
        <taxon>Agaricomycotina</taxon>
        <taxon>Agaricomycetes</taxon>
        <taxon>Agaricomycetidae</taxon>
        <taxon>Agaricales</taxon>
        <taxon>Marasmiineae</taxon>
        <taxon>Physalacriaceae</taxon>
        <taxon>Guyanagaster</taxon>
    </lineage>
</organism>
<comment type="subcellular location">
    <subcellularLocation>
        <location evidence="1">Membrane</location>
        <topology evidence="1">Multi-pass membrane protein</topology>
    </subcellularLocation>
</comment>
<dbReference type="EMBL" id="MU250565">
    <property type="protein sequence ID" value="KAG7440966.1"/>
    <property type="molecule type" value="Genomic_DNA"/>
</dbReference>
<dbReference type="GeneID" id="66100185"/>
<evidence type="ECO:0000256" key="5">
    <source>
        <dbReference type="ARBA" id="ARBA00022840"/>
    </source>
</evidence>
<dbReference type="Proteomes" id="UP000812287">
    <property type="component" value="Unassembled WGS sequence"/>
</dbReference>
<sequence>MIDNECVGSGQSSGDSHKAKLSFSSVTPVDVQVRNLSVQVESSTRQWKDRFPSFRKSTSDLETPQTKCLLTHIDADFPHGTLTGILGSRGSGKTTLLNVLSERMYDSNLSVQGERLHNNSTSLSSISHAYVGQTDSLLPTVTVHETLTFAASLLLPTSISRIQRAKLVDNIIVELGLKDCSNSCVGDGVRHMGCSSGGLRLISLGIELLRNPSVLFLEEPTTGLDPTSAFHIVTKLKSLTQKGVTVIMTLHQPRSDVFRMLDRVILLSQGHSLYAGVASEAVPWFERLVRPLELHRNPADYLIDIGAINVCMGAAEETAPSRISRLIAAWKSESAIRFPPLKSKLTISPVDPHDVIKAACWSCHTWTYPDIPEAEGKQS</sequence>
<feature type="domain" description="ABC transporter" evidence="8">
    <location>
        <begin position="49"/>
        <end position="294"/>
    </location>
</feature>
<keyword evidence="10" id="KW-1185">Reference proteome</keyword>
<evidence type="ECO:0000259" key="8">
    <source>
        <dbReference type="PROSITE" id="PS50893"/>
    </source>
</evidence>
<evidence type="ECO:0000256" key="1">
    <source>
        <dbReference type="ARBA" id="ARBA00004141"/>
    </source>
</evidence>
<keyword evidence="3" id="KW-0812">Transmembrane</keyword>
<evidence type="ECO:0000313" key="9">
    <source>
        <dbReference type="EMBL" id="KAG7440966.1"/>
    </source>
</evidence>
<dbReference type="PANTHER" id="PTHR48041">
    <property type="entry name" value="ABC TRANSPORTER G FAMILY MEMBER 28"/>
    <property type="match status" value="1"/>
</dbReference>
<keyword evidence="2" id="KW-0813">Transport</keyword>
<dbReference type="InterPro" id="IPR003439">
    <property type="entry name" value="ABC_transporter-like_ATP-bd"/>
</dbReference>
<dbReference type="SUPFAM" id="SSF52540">
    <property type="entry name" value="P-loop containing nucleoside triphosphate hydrolases"/>
    <property type="match status" value="1"/>
</dbReference>
<accession>A0A9P7VJ41</accession>
<keyword evidence="7" id="KW-0472">Membrane</keyword>
<evidence type="ECO:0000256" key="4">
    <source>
        <dbReference type="ARBA" id="ARBA00022741"/>
    </source>
</evidence>
<keyword evidence="4" id="KW-0547">Nucleotide-binding</keyword>
<comment type="caution">
    <text evidence="9">The sequence shown here is derived from an EMBL/GenBank/DDBJ whole genome shotgun (WGS) entry which is preliminary data.</text>
</comment>
<dbReference type="PANTHER" id="PTHR48041:SF119">
    <property type="entry name" value="ROA1P"/>
    <property type="match status" value="1"/>
</dbReference>
<dbReference type="Pfam" id="PF00005">
    <property type="entry name" value="ABC_tran"/>
    <property type="match status" value="1"/>
</dbReference>
<dbReference type="InterPro" id="IPR027417">
    <property type="entry name" value="P-loop_NTPase"/>
</dbReference>
<keyword evidence="6" id="KW-1133">Transmembrane helix</keyword>
<protein>
    <submittedName>
        <fullName evidence="9">P-loop containing nucleoside triphosphate hydrolase protein</fullName>
    </submittedName>
</protein>
<evidence type="ECO:0000256" key="2">
    <source>
        <dbReference type="ARBA" id="ARBA00022448"/>
    </source>
</evidence>
<gene>
    <name evidence="9" type="ORF">BT62DRAFT_1012185</name>
</gene>
<keyword evidence="9" id="KW-0378">Hydrolase</keyword>
<evidence type="ECO:0000256" key="3">
    <source>
        <dbReference type="ARBA" id="ARBA00022692"/>
    </source>
</evidence>
<dbReference type="GO" id="GO:0005524">
    <property type="term" value="F:ATP binding"/>
    <property type="evidence" value="ECO:0007669"/>
    <property type="project" value="UniProtKB-KW"/>
</dbReference>
<keyword evidence="5" id="KW-0067">ATP-binding</keyword>
<dbReference type="OrthoDB" id="3065251at2759"/>
<dbReference type="AlphaFoldDB" id="A0A9P7VJ41"/>
<name>A0A9P7VJ41_9AGAR</name>
<dbReference type="SMART" id="SM00382">
    <property type="entry name" value="AAA"/>
    <property type="match status" value="1"/>
</dbReference>
<dbReference type="GO" id="GO:0042626">
    <property type="term" value="F:ATPase-coupled transmembrane transporter activity"/>
    <property type="evidence" value="ECO:0007669"/>
    <property type="project" value="TreeGrafter"/>
</dbReference>
<dbReference type="GO" id="GO:0016887">
    <property type="term" value="F:ATP hydrolysis activity"/>
    <property type="evidence" value="ECO:0007669"/>
    <property type="project" value="InterPro"/>
</dbReference>
<evidence type="ECO:0000313" key="10">
    <source>
        <dbReference type="Proteomes" id="UP000812287"/>
    </source>
</evidence>
<reference evidence="9" key="1">
    <citation type="submission" date="2020-11" db="EMBL/GenBank/DDBJ databases">
        <title>Adaptations for nitrogen fixation in a non-lichenized fungal sporocarp promotes dispersal by wood-feeding termites.</title>
        <authorList>
            <consortium name="DOE Joint Genome Institute"/>
            <person name="Koch R.A."/>
            <person name="Yoon G."/>
            <person name="Arayal U."/>
            <person name="Lail K."/>
            <person name="Amirebrahimi M."/>
            <person name="Labutti K."/>
            <person name="Lipzen A."/>
            <person name="Riley R."/>
            <person name="Barry K."/>
            <person name="Henrissat B."/>
            <person name="Grigoriev I.V."/>
            <person name="Herr J.R."/>
            <person name="Aime M.C."/>
        </authorList>
    </citation>
    <scope>NUCLEOTIDE SEQUENCE</scope>
    <source>
        <strain evidence="9">MCA 3950</strain>
    </source>
</reference>
<dbReference type="GO" id="GO:0016020">
    <property type="term" value="C:membrane"/>
    <property type="evidence" value="ECO:0007669"/>
    <property type="project" value="UniProtKB-SubCell"/>
</dbReference>
<dbReference type="PROSITE" id="PS50893">
    <property type="entry name" value="ABC_TRANSPORTER_2"/>
    <property type="match status" value="1"/>
</dbReference>